<dbReference type="EMBL" id="FNCJ01000021">
    <property type="protein sequence ID" value="SDI34117.1"/>
    <property type="molecule type" value="Genomic_DNA"/>
</dbReference>
<proteinExistence type="inferred from homology"/>
<feature type="transmembrane region" description="Helical" evidence="2">
    <location>
        <begin position="519"/>
        <end position="539"/>
    </location>
</feature>
<dbReference type="Pfam" id="PF03109">
    <property type="entry name" value="ABC1"/>
    <property type="match status" value="1"/>
</dbReference>
<dbReference type="Proteomes" id="UP000199706">
    <property type="component" value="Unassembled WGS sequence"/>
</dbReference>
<evidence type="ECO:0000313" key="4">
    <source>
        <dbReference type="EMBL" id="SDI34117.1"/>
    </source>
</evidence>
<dbReference type="SUPFAM" id="SSF56112">
    <property type="entry name" value="Protein kinase-like (PK-like)"/>
    <property type="match status" value="1"/>
</dbReference>
<reference evidence="4 5" key="1">
    <citation type="submission" date="2016-10" db="EMBL/GenBank/DDBJ databases">
        <authorList>
            <person name="de Groot N.N."/>
        </authorList>
    </citation>
    <scope>NUCLEOTIDE SEQUENCE [LARGE SCALE GENOMIC DNA]</scope>
    <source>
        <strain evidence="4 5">LMG 2247</strain>
    </source>
</reference>
<gene>
    <name evidence="4" type="ORF">SAMN05216466_12129</name>
</gene>
<dbReference type="InterPro" id="IPR011009">
    <property type="entry name" value="Kinase-like_dom_sf"/>
</dbReference>
<evidence type="ECO:0000256" key="2">
    <source>
        <dbReference type="SAM" id="Phobius"/>
    </source>
</evidence>
<evidence type="ECO:0000313" key="5">
    <source>
        <dbReference type="Proteomes" id="UP000199706"/>
    </source>
</evidence>
<evidence type="ECO:0000256" key="1">
    <source>
        <dbReference type="ARBA" id="ARBA00009670"/>
    </source>
</evidence>
<keyword evidence="2" id="KW-1133">Transmembrane helix</keyword>
<dbReference type="OrthoDB" id="9795390at2"/>
<dbReference type="InterPro" id="IPR004147">
    <property type="entry name" value="ABC1_dom"/>
</dbReference>
<dbReference type="CDD" id="cd05121">
    <property type="entry name" value="ABC1_ADCK3-like"/>
    <property type="match status" value="1"/>
</dbReference>
<keyword evidence="2" id="KW-0812">Transmembrane</keyword>
<comment type="similarity">
    <text evidence="1">Belongs to the protein kinase superfamily. ADCK protein kinase family.</text>
</comment>
<protein>
    <submittedName>
        <fullName evidence="4">2-octaprenylphenol hydroxylase</fullName>
    </submittedName>
</protein>
<dbReference type="PANTHER" id="PTHR10566">
    <property type="entry name" value="CHAPERONE-ACTIVITY OF BC1 COMPLEX CABC1 -RELATED"/>
    <property type="match status" value="1"/>
</dbReference>
<name>A0A1G8JSS8_9BURK</name>
<sequence>MLWEAMSSVRDIRRLHDIGAILVRYGFGDMVRRIGLADALERAGRVLHWHDTQAYAHMAPPERVRRALEDLGPTFVKLGQVLATRVDLFELEWITEFGKLHDHAPPSPWEAVQQQLIEDLGASPETVFAGFDPQPLAAASIAQVYIATLEDGTPVVIKVRRPGIRSIVESDLRLLAHATQIAEAQSPELRAFRPHEVVRQFSQSLRRELDLAEECRNAERIAENFVGYTDADTPGSTIAGAVPPSVIVIPRIYWQWTTERVCVQDRIEGIPGTNLLAVRQTGLDTSLLARRGACAVLKMIVDDGLFHADPHPGNVFYLQDNRIAFVDFGMVGHLTEERRDQLLSLLLGVFKNQPRQVADVLLDWTGENVTDEAELVQDIDSFVDRYRRALLKQFHLAAMLSDLVAILRRHHLMLPPDLSLLVKAFITLEGMGRELDPGFDMGQELMPVLERAARARFMPAALLRRGWRAGGDTLALLASLPRDLSRLLRAARRGRLEIHVDVPRLVQVSDRLDRAVSRLTIGIVVAALIVGSSIVMTVSGGPALLGLPVFGLFGFVGAVLGAIWLLVSVRRSGRVSDDGT</sequence>
<accession>A0A1G8JSS8</accession>
<feature type="domain" description="ABC1 atypical kinase-like" evidence="3">
    <location>
        <begin position="99"/>
        <end position="359"/>
    </location>
</feature>
<dbReference type="AlphaFoldDB" id="A0A1G8JSS8"/>
<dbReference type="InterPro" id="IPR050154">
    <property type="entry name" value="UbiB_kinase"/>
</dbReference>
<dbReference type="RefSeq" id="WP_090692294.1">
    <property type="nucleotide sequence ID" value="NZ_CADERL010000030.1"/>
</dbReference>
<feature type="transmembrane region" description="Helical" evidence="2">
    <location>
        <begin position="545"/>
        <end position="567"/>
    </location>
</feature>
<evidence type="ECO:0000259" key="3">
    <source>
        <dbReference type="Pfam" id="PF03109"/>
    </source>
</evidence>
<organism evidence="4 5">
    <name type="scientific">Paraburkholderia phenazinium</name>
    <dbReference type="NCBI Taxonomy" id="60549"/>
    <lineage>
        <taxon>Bacteria</taxon>
        <taxon>Pseudomonadati</taxon>
        <taxon>Pseudomonadota</taxon>
        <taxon>Betaproteobacteria</taxon>
        <taxon>Burkholderiales</taxon>
        <taxon>Burkholderiaceae</taxon>
        <taxon>Paraburkholderia</taxon>
    </lineage>
</organism>
<dbReference type="PANTHER" id="PTHR10566:SF113">
    <property type="entry name" value="PROTEIN ACTIVITY OF BC1 COMPLEX KINASE 7, CHLOROPLASTIC"/>
    <property type="match status" value="1"/>
</dbReference>
<keyword evidence="2" id="KW-0472">Membrane</keyword>